<keyword evidence="1" id="KW-0472">Membrane</keyword>
<feature type="domain" description="Inhibitor I9" evidence="3">
    <location>
        <begin position="30"/>
        <end position="85"/>
    </location>
</feature>
<feature type="transmembrane region" description="Helical" evidence="1">
    <location>
        <begin position="49"/>
        <end position="73"/>
    </location>
</feature>
<evidence type="ECO:0000256" key="2">
    <source>
        <dbReference type="SAM" id="SignalP"/>
    </source>
</evidence>
<organism evidence="4 5">
    <name type="scientific">Zingiber officinale</name>
    <name type="common">Ginger</name>
    <name type="synonym">Amomum zingiber</name>
    <dbReference type="NCBI Taxonomy" id="94328"/>
    <lineage>
        <taxon>Eukaryota</taxon>
        <taxon>Viridiplantae</taxon>
        <taxon>Streptophyta</taxon>
        <taxon>Embryophyta</taxon>
        <taxon>Tracheophyta</taxon>
        <taxon>Spermatophyta</taxon>
        <taxon>Magnoliopsida</taxon>
        <taxon>Liliopsida</taxon>
        <taxon>Zingiberales</taxon>
        <taxon>Zingiberaceae</taxon>
        <taxon>Zingiber</taxon>
    </lineage>
</organism>
<evidence type="ECO:0000313" key="5">
    <source>
        <dbReference type="Proteomes" id="UP000734854"/>
    </source>
</evidence>
<keyword evidence="2" id="KW-0732">Signal</keyword>
<gene>
    <name evidence="4" type="ORF">ZIOFF_045305</name>
</gene>
<proteinExistence type="predicted"/>
<dbReference type="InterPro" id="IPR037045">
    <property type="entry name" value="S8pro/Inhibitor_I9_sf"/>
</dbReference>
<sequence length="106" mass="11122">MANSCGRLLWLGALVIVSTITTTSADDVATYIIHMDSAAMLAAFSDCRSWYLATLAAAVSGSSAVGDCILYVYEHAVHGFSARLSWRSSRGSSGRAVSWLATSTPG</sequence>
<accession>A0A8J5G068</accession>
<evidence type="ECO:0000256" key="1">
    <source>
        <dbReference type="SAM" id="Phobius"/>
    </source>
</evidence>
<keyword evidence="5" id="KW-1185">Reference proteome</keyword>
<evidence type="ECO:0000313" key="4">
    <source>
        <dbReference type="EMBL" id="KAG6497406.1"/>
    </source>
</evidence>
<name>A0A8J5G068_ZINOF</name>
<comment type="caution">
    <text evidence="4">The sequence shown here is derived from an EMBL/GenBank/DDBJ whole genome shotgun (WGS) entry which is preliminary data.</text>
</comment>
<feature type="chain" id="PRO_5035287474" description="Inhibitor I9 domain-containing protein" evidence="2">
    <location>
        <begin position="26"/>
        <end position="106"/>
    </location>
</feature>
<reference evidence="4 5" key="1">
    <citation type="submission" date="2020-08" db="EMBL/GenBank/DDBJ databases">
        <title>Plant Genome Project.</title>
        <authorList>
            <person name="Zhang R.-G."/>
        </authorList>
    </citation>
    <scope>NUCLEOTIDE SEQUENCE [LARGE SCALE GENOMIC DNA]</scope>
    <source>
        <tissue evidence="4">Rhizome</tissue>
    </source>
</reference>
<dbReference type="InterPro" id="IPR010259">
    <property type="entry name" value="S8pro/Inhibitor_I9"/>
</dbReference>
<dbReference type="Proteomes" id="UP000734854">
    <property type="component" value="Unassembled WGS sequence"/>
</dbReference>
<feature type="signal peptide" evidence="2">
    <location>
        <begin position="1"/>
        <end position="25"/>
    </location>
</feature>
<evidence type="ECO:0000259" key="3">
    <source>
        <dbReference type="Pfam" id="PF05922"/>
    </source>
</evidence>
<dbReference type="Pfam" id="PF05922">
    <property type="entry name" value="Inhibitor_I9"/>
    <property type="match status" value="1"/>
</dbReference>
<dbReference type="EMBL" id="JACMSC010000012">
    <property type="protein sequence ID" value="KAG6497406.1"/>
    <property type="molecule type" value="Genomic_DNA"/>
</dbReference>
<keyword evidence="1" id="KW-1133">Transmembrane helix</keyword>
<keyword evidence="1" id="KW-0812">Transmembrane</keyword>
<protein>
    <recommendedName>
        <fullName evidence="3">Inhibitor I9 domain-containing protein</fullName>
    </recommendedName>
</protein>
<dbReference type="AlphaFoldDB" id="A0A8J5G068"/>
<dbReference type="Gene3D" id="3.30.70.80">
    <property type="entry name" value="Peptidase S8 propeptide/proteinase inhibitor I9"/>
    <property type="match status" value="1"/>
</dbReference>